<keyword evidence="8" id="KW-1185">Reference proteome</keyword>
<dbReference type="InterPro" id="IPR051810">
    <property type="entry name" value="Precorrin_MeTrfase"/>
</dbReference>
<gene>
    <name evidence="7" type="primary">cobJ</name>
    <name evidence="7" type="ORF">HLV38_01110</name>
</gene>
<evidence type="ECO:0000313" key="8">
    <source>
        <dbReference type="Proteomes" id="UP000503297"/>
    </source>
</evidence>
<evidence type="ECO:0000256" key="5">
    <source>
        <dbReference type="ARBA" id="ARBA00022691"/>
    </source>
</evidence>
<protein>
    <submittedName>
        <fullName evidence="7">Precorrin-3B C(17)-methyltransferase</fullName>
        <ecNumber evidence="7">2.1.1.131</ecNumber>
    </submittedName>
</protein>
<dbReference type="NCBIfam" id="TIGR01466">
    <property type="entry name" value="cobJ_cbiH"/>
    <property type="match status" value="1"/>
</dbReference>
<dbReference type="PANTHER" id="PTHR47036:SF1">
    <property type="entry name" value="COBALT-FACTOR III C(17)-METHYLTRANSFERASE-RELATED"/>
    <property type="match status" value="1"/>
</dbReference>
<keyword evidence="4 7" id="KW-0808">Transferase</keyword>
<evidence type="ECO:0000256" key="2">
    <source>
        <dbReference type="ARBA" id="ARBA00022573"/>
    </source>
</evidence>
<dbReference type="Gene3D" id="3.30.950.10">
    <property type="entry name" value="Methyltransferase, Cobalt-precorrin-4 Transmethylase, Domain 2"/>
    <property type="match status" value="1"/>
</dbReference>
<dbReference type="KEGG" id="bwa:HLV38_01110"/>
<keyword evidence="5" id="KW-0949">S-adenosyl-L-methionine</keyword>
<comment type="pathway">
    <text evidence="1">Cofactor biosynthesis; adenosylcobalamin biosynthesis.</text>
</comment>
<organism evidence="7 8">
    <name type="scientific">Berryella wangjianweii</name>
    <dbReference type="NCBI Taxonomy" id="2734634"/>
    <lineage>
        <taxon>Bacteria</taxon>
        <taxon>Bacillati</taxon>
        <taxon>Actinomycetota</taxon>
        <taxon>Coriobacteriia</taxon>
        <taxon>Eggerthellales</taxon>
        <taxon>Eggerthellaceae</taxon>
        <taxon>Berryella</taxon>
    </lineage>
</organism>
<dbReference type="RefSeq" id="WP_172165502.1">
    <property type="nucleotide sequence ID" value="NZ_CP053716.1"/>
</dbReference>
<dbReference type="GO" id="GO:0032259">
    <property type="term" value="P:methylation"/>
    <property type="evidence" value="ECO:0007669"/>
    <property type="project" value="UniProtKB-KW"/>
</dbReference>
<dbReference type="CDD" id="cd11646">
    <property type="entry name" value="Precorrin_3B_C17_MT"/>
    <property type="match status" value="1"/>
</dbReference>
<dbReference type="EC" id="2.1.1.131" evidence="7"/>
<dbReference type="Gene3D" id="3.40.1010.10">
    <property type="entry name" value="Cobalt-precorrin-4 Transmethylase, Domain 1"/>
    <property type="match status" value="1"/>
</dbReference>
<dbReference type="Proteomes" id="UP000503297">
    <property type="component" value="Chromosome"/>
</dbReference>
<evidence type="ECO:0000256" key="1">
    <source>
        <dbReference type="ARBA" id="ARBA00004953"/>
    </source>
</evidence>
<dbReference type="InterPro" id="IPR006363">
    <property type="entry name" value="Cbl_synth_CobJ/CibH_dom"/>
</dbReference>
<dbReference type="InterPro" id="IPR000878">
    <property type="entry name" value="4pyrrol_Mease"/>
</dbReference>
<evidence type="ECO:0000256" key="4">
    <source>
        <dbReference type="ARBA" id="ARBA00022679"/>
    </source>
</evidence>
<dbReference type="EMBL" id="CP053716">
    <property type="protein sequence ID" value="QKF06873.1"/>
    <property type="molecule type" value="Genomic_DNA"/>
</dbReference>
<dbReference type="SUPFAM" id="SSF53790">
    <property type="entry name" value="Tetrapyrrole methylase"/>
    <property type="match status" value="1"/>
</dbReference>
<dbReference type="GO" id="GO:0030789">
    <property type="term" value="F:precorrin-3B C17-methyltransferase activity"/>
    <property type="evidence" value="ECO:0007669"/>
    <property type="project" value="UniProtKB-EC"/>
</dbReference>
<evidence type="ECO:0000259" key="6">
    <source>
        <dbReference type="Pfam" id="PF00590"/>
    </source>
</evidence>
<dbReference type="AlphaFoldDB" id="A0A6M8J2G2"/>
<name>A0A6M8J2G2_9ACTN</name>
<dbReference type="InterPro" id="IPR035996">
    <property type="entry name" value="4pyrrol_Methylase_sf"/>
</dbReference>
<keyword evidence="3 7" id="KW-0489">Methyltransferase</keyword>
<dbReference type="PANTHER" id="PTHR47036">
    <property type="entry name" value="COBALT-FACTOR III C(17)-METHYLTRANSFERASE-RELATED"/>
    <property type="match status" value="1"/>
</dbReference>
<reference evidence="8" key="1">
    <citation type="submission" date="2020-05" db="EMBL/GenBank/DDBJ databases">
        <title>Novel species in genus Nocardioides.</title>
        <authorList>
            <person name="Zhang G."/>
        </authorList>
    </citation>
    <scope>NUCLEOTIDE SEQUENCE [LARGE SCALE GENOMIC DNA]</scope>
    <source>
        <strain evidence="8">zg-1050</strain>
    </source>
</reference>
<feature type="domain" description="Tetrapyrrole methylase" evidence="6">
    <location>
        <begin position="5"/>
        <end position="210"/>
    </location>
</feature>
<evidence type="ECO:0000313" key="7">
    <source>
        <dbReference type="EMBL" id="QKF06873.1"/>
    </source>
</evidence>
<accession>A0A6M8J2G2</accession>
<evidence type="ECO:0000256" key="3">
    <source>
        <dbReference type="ARBA" id="ARBA00022603"/>
    </source>
</evidence>
<dbReference type="InterPro" id="IPR014776">
    <property type="entry name" value="4pyrrole_Mease_sub2"/>
</dbReference>
<dbReference type="InterPro" id="IPR014777">
    <property type="entry name" value="4pyrrole_Mease_sub1"/>
</dbReference>
<dbReference type="GO" id="GO:0009236">
    <property type="term" value="P:cobalamin biosynthetic process"/>
    <property type="evidence" value="ECO:0007669"/>
    <property type="project" value="UniProtKB-UniPathway"/>
</dbReference>
<dbReference type="UniPathway" id="UPA00148"/>
<keyword evidence="2" id="KW-0169">Cobalamin biosynthesis</keyword>
<sequence length="248" mass="26340">MSVLRVVGLGPGDEAFLTPQARAALEASDVIVGYTVYVELVRAILPDKRFFSTPMRGEVERCREALDLAAGGQSVAVVCSGDAGVYGMAGLVLQLAVDAPATEVEVEVVPGVTAALAGAAVLGAPLMHDFAVVSLSDLLTPWELIERRLEAAAQADFSLCLYNPASRKRADYLARACDVLLRAKDPATACGWVRMIGRPGQEAGTCDLAALRDRQVDMFTTVFVGNSQTRLAGGRMITPRGYRIEAAR</sequence>
<dbReference type="Pfam" id="PF00590">
    <property type="entry name" value="TP_methylase"/>
    <property type="match status" value="1"/>
</dbReference>
<proteinExistence type="predicted"/>